<dbReference type="AlphaFoldDB" id="A0A8T1W349"/>
<feature type="domain" description="Cell division control protein 24 OB" evidence="1">
    <location>
        <begin position="45"/>
        <end position="90"/>
    </location>
</feature>
<dbReference type="Pfam" id="PF17246">
    <property type="entry name" value="CDC24_OB1"/>
    <property type="match status" value="1"/>
</dbReference>
<gene>
    <name evidence="2" type="ORF">PHYBOEH_007904</name>
</gene>
<evidence type="ECO:0000313" key="2">
    <source>
        <dbReference type="EMBL" id="KAG7388312.1"/>
    </source>
</evidence>
<reference evidence="2" key="1">
    <citation type="submission" date="2021-02" db="EMBL/GenBank/DDBJ databases">
        <authorList>
            <person name="Palmer J.M."/>
        </authorList>
    </citation>
    <scope>NUCLEOTIDE SEQUENCE</scope>
    <source>
        <strain evidence="2">SCRP23</strain>
    </source>
</reference>
<comment type="caution">
    <text evidence="2">The sequence shown here is derived from an EMBL/GenBank/DDBJ whole genome shotgun (WGS) entry which is preliminary data.</text>
</comment>
<sequence length="174" mass="20640">MELLDAIEELEGGAPAASPSRYDFVEQQVLFVQQRLREFRQRKYGDTVKPPMIPFYWVFSKLLRLIEEYPDGLTEAVVVTELATLLQLRETGDSEQEIGKPRKRRKVRDEGEMTDFLEEWEQKALGAKIVGYENHRLTIEMENVKDMTAYMYLHQRFRSCMEFLHTQLQYEPNR</sequence>
<accession>A0A8T1W349</accession>
<evidence type="ECO:0000259" key="1">
    <source>
        <dbReference type="Pfam" id="PF17246"/>
    </source>
</evidence>
<organism evidence="2 3">
    <name type="scientific">Phytophthora boehmeriae</name>
    <dbReference type="NCBI Taxonomy" id="109152"/>
    <lineage>
        <taxon>Eukaryota</taxon>
        <taxon>Sar</taxon>
        <taxon>Stramenopiles</taxon>
        <taxon>Oomycota</taxon>
        <taxon>Peronosporomycetes</taxon>
        <taxon>Peronosporales</taxon>
        <taxon>Peronosporaceae</taxon>
        <taxon>Phytophthora</taxon>
    </lineage>
</organism>
<keyword evidence="3" id="KW-1185">Reference proteome</keyword>
<protein>
    <recommendedName>
        <fullName evidence="1">Cell division control protein 24 OB domain-containing protein</fullName>
    </recommendedName>
</protein>
<proteinExistence type="predicted"/>
<dbReference type="OrthoDB" id="10265890at2759"/>
<evidence type="ECO:0000313" key="3">
    <source>
        <dbReference type="Proteomes" id="UP000693981"/>
    </source>
</evidence>
<dbReference type="InterPro" id="IPR035201">
    <property type="entry name" value="Cdc24_OB1"/>
</dbReference>
<dbReference type="EMBL" id="JAGDFL010000447">
    <property type="protein sequence ID" value="KAG7388312.1"/>
    <property type="molecule type" value="Genomic_DNA"/>
</dbReference>
<name>A0A8T1W349_9STRA</name>
<dbReference type="Proteomes" id="UP000693981">
    <property type="component" value="Unassembled WGS sequence"/>
</dbReference>